<accession>A0ABQ7TW82</accession>
<comment type="caution">
    <text evidence="2">The sequence shown here is derived from an EMBL/GenBank/DDBJ whole genome shotgun (WGS) entry which is preliminary data.</text>
</comment>
<keyword evidence="3" id="KW-1185">Reference proteome</keyword>
<feature type="region of interest" description="Disordered" evidence="1">
    <location>
        <begin position="1"/>
        <end position="67"/>
    </location>
</feature>
<protein>
    <submittedName>
        <fullName evidence="2">Uncharacterized protein</fullName>
    </submittedName>
</protein>
<evidence type="ECO:0000313" key="3">
    <source>
        <dbReference type="Proteomes" id="UP000826656"/>
    </source>
</evidence>
<organism evidence="2 3">
    <name type="scientific">Solanum tuberosum</name>
    <name type="common">Potato</name>
    <dbReference type="NCBI Taxonomy" id="4113"/>
    <lineage>
        <taxon>Eukaryota</taxon>
        <taxon>Viridiplantae</taxon>
        <taxon>Streptophyta</taxon>
        <taxon>Embryophyta</taxon>
        <taxon>Tracheophyta</taxon>
        <taxon>Spermatophyta</taxon>
        <taxon>Magnoliopsida</taxon>
        <taxon>eudicotyledons</taxon>
        <taxon>Gunneridae</taxon>
        <taxon>Pentapetalae</taxon>
        <taxon>asterids</taxon>
        <taxon>lamiids</taxon>
        <taxon>Solanales</taxon>
        <taxon>Solanaceae</taxon>
        <taxon>Solanoideae</taxon>
        <taxon>Solaneae</taxon>
        <taxon>Solanum</taxon>
    </lineage>
</organism>
<proteinExistence type="predicted"/>
<dbReference type="Proteomes" id="UP000826656">
    <property type="component" value="Unassembled WGS sequence"/>
</dbReference>
<sequence>MQVNAGSIRIVSTNGEKSNINVIKDSNLTNGGNSNSRNGDLEKTTNNYLGRSNPNQSDKENSDPKLNVRLHRGDDEVTMCKNISQLVNVSSNDDIQTMRKLRSTEIRVKLNTKPNL</sequence>
<reference evidence="2 3" key="1">
    <citation type="journal article" date="2021" name="bioRxiv">
        <title>Chromosome-scale and haplotype-resolved genome assembly of a tetraploid potato cultivar.</title>
        <authorList>
            <person name="Sun H."/>
            <person name="Jiao W.-B."/>
            <person name="Krause K."/>
            <person name="Campoy J.A."/>
            <person name="Goel M."/>
            <person name="Folz-Donahue K."/>
            <person name="Kukat C."/>
            <person name="Huettel B."/>
            <person name="Schneeberger K."/>
        </authorList>
    </citation>
    <scope>NUCLEOTIDE SEQUENCE [LARGE SCALE GENOMIC DNA]</scope>
    <source>
        <strain evidence="2">SolTubOtavaFocal</strain>
        <tissue evidence="2">Leaves</tissue>
    </source>
</reference>
<gene>
    <name evidence="2" type="ORF">KY290_037024</name>
</gene>
<evidence type="ECO:0000313" key="2">
    <source>
        <dbReference type="EMBL" id="KAH0738319.1"/>
    </source>
</evidence>
<name>A0ABQ7TW82_SOLTU</name>
<evidence type="ECO:0000256" key="1">
    <source>
        <dbReference type="SAM" id="MobiDB-lite"/>
    </source>
</evidence>
<feature type="compositionally biased region" description="Polar residues" evidence="1">
    <location>
        <begin position="1"/>
        <end position="56"/>
    </location>
</feature>
<dbReference type="EMBL" id="JAIVGD010000028">
    <property type="protein sequence ID" value="KAH0738319.1"/>
    <property type="molecule type" value="Genomic_DNA"/>
</dbReference>